<evidence type="ECO:0000313" key="4">
    <source>
        <dbReference type="Proteomes" id="UP000183952"/>
    </source>
</evidence>
<dbReference type="InterPro" id="IPR029056">
    <property type="entry name" value="Ribokinase-like"/>
</dbReference>
<dbReference type="GO" id="GO:0009228">
    <property type="term" value="P:thiamine biosynthetic process"/>
    <property type="evidence" value="ECO:0007669"/>
    <property type="project" value="UniProtKB-KW"/>
</dbReference>
<dbReference type="PANTHER" id="PTHR20858">
    <property type="entry name" value="PHOSPHOMETHYLPYRIMIDINE KINASE"/>
    <property type="match status" value="1"/>
</dbReference>
<keyword evidence="3" id="KW-0418">Kinase</keyword>
<reference evidence="3 4" key="1">
    <citation type="submission" date="2016-11" db="EMBL/GenBank/DDBJ databases">
        <authorList>
            <person name="Jaros S."/>
            <person name="Januszkiewicz K."/>
            <person name="Wedrychowicz H."/>
        </authorList>
    </citation>
    <scope>NUCLEOTIDE SEQUENCE [LARGE SCALE GENOMIC DNA]</scope>
    <source>
        <strain evidence="3 4">DSM 3090</strain>
    </source>
</reference>
<dbReference type="STRING" id="1121331.SAMN02745248_00555"/>
<feature type="domain" description="Pyridoxamine kinase/Phosphomethylpyrimidine kinase" evidence="2">
    <location>
        <begin position="25"/>
        <end position="252"/>
    </location>
</feature>
<dbReference type="PANTHER" id="PTHR20858:SF17">
    <property type="entry name" value="HYDROXYMETHYLPYRIMIDINE_PHOSPHOMETHYLPYRIMIDINE KINASE THI20-RELATED"/>
    <property type="match status" value="1"/>
</dbReference>
<dbReference type="OrthoDB" id="9800808at2"/>
<keyword evidence="1" id="KW-0784">Thiamine biosynthesis</keyword>
<gene>
    <name evidence="3" type="ORF">SAMN02745248_00555</name>
</gene>
<sequence>MYRIASVNDLSGLGNCSLMASIPIMSAMGVQVSPLPTAILSAQTGFKNFSFFDFTPEMEEYINNWQKINVKFHGIATGFLGSEDQIDIVRRFCEEHRESLIVVDPVMGSNGVICKTYTEAMCYKMKELIKLAQVVTPNITESSIITGSHMHYSGDDILKFYKEEAEKISEIGPEHVIITGIIKEGNILNLAFNRKEKEFYLSSVPYNEKSYSGTGDIFTSIVSVAMVKGKGLEESVKTATSFIYKVVEYTESFSDHGNEGIKFQPFLGELCGL</sequence>
<dbReference type="GO" id="GO:0005829">
    <property type="term" value="C:cytosol"/>
    <property type="evidence" value="ECO:0007669"/>
    <property type="project" value="TreeGrafter"/>
</dbReference>
<dbReference type="NCBIfam" id="NF005491">
    <property type="entry name" value="PRK07105.1"/>
    <property type="match status" value="1"/>
</dbReference>
<name>A0A1M6KYU6_9CLOT</name>
<dbReference type="SUPFAM" id="SSF53613">
    <property type="entry name" value="Ribokinase-like"/>
    <property type="match status" value="1"/>
</dbReference>
<keyword evidence="3" id="KW-0808">Transferase</keyword>
<protein>
    <submittedName>
        <fullName evidence="3">Pyridoxine kinase</fullName>
    </submittedName>
</protein>
<evidence type="ECO:0000256" key="1">
    <source>
        <dbReference type="ARBA" id="ARBA00022977"/>
    </source>
</evidence>
<evidence type="ECO:0000313" key="3">
    <source>
        <dbReference type="EMBL" id="SHJ64012.1"/>
    </source>
</evidence>
<dbReference type="RefSeq" id="WP_072902082.1">
    <property type="nucleotide sequence ID" value="NZ_FRAD01000005.1"/>
</dbReference>
<keyword evidence="4" id="KW-1185">Reference proteome</keyword>
<accession>A0A1M6KYU6</accession>
<dbReference type="AlphaFoldDB" id="A0A1M6KYU6"/>
<dbReference type="Pfam" id="PF08543">
    <property type="entry name" value="Phos_pyr_kin"/>
    <property type="match status" value="1"/>
</dbReference>
<dbReference type="Proteomes" id="UP000183952">
    <property type="component" value="Unassembled WGS sequence"/>
</dbReference>
<evidence type="ECO:0000259" key="2">
    <source>
        <dbReference type="Pfam" id="PF08543"/>
    </source>
</evidence>
<organism evidence="3 4">
    <name type="scientific">Hathewaya proteolytica DSM 3090</name>
    <dbReference type="NCBI Taxonomy" id="1121331"/>
    <lineage>
        <taxon>Bacteria</taxon>
        <taxon>Bacillati</taxon>
        <taxon>Bacillota</taxon>
        <taxon>Clostridia</taxon>
        <taxon>Eubacteriales</taxon>
        <taxon>Clostridiaceae</taxon>
        <taxon>Hathewaya</taxon>
    </lineage>
</organism>
<dbReference type="GO" id="GO:0008902">
    <property type="term" value="F:hydroxymethylpyrimidine kinase activity"/>
    <property type="evidence" value="ECO:0007669"/>
    <property type="project" value="TreeGrafter"/>
</dbReference>
<dbReference type="Gene3D" id="3.40.1190.20">
    <property type="match status" value="1"/>
</dbReference>
<dbReference type="InterPro" id="IPR013749">
    <property type="entry name" value="PM/HMP-P_kinase-1"/>
</dbReference>
<dbReference type="EMBL" id="FRAD01000005">
    <property type="protein sequence ID" value="SHJ64012.1"/>
    <property type="molecule type" value="Genomic_DNA"/>
</dbReference>
<proteinExistence type="predicted"/>
<dbReference type="GO" id="GO:0008972">
    <property type="term" value="F:phosphomethylpyrimidine kinase activity"/>
    <property type="evidence" value="ECO:0007669"/>
    <property type="project" value="TreeGrafter"/>
</dbReference>